<evidence type="ECO:0000259" key="1">
    <source>
        <dbReference type="Pfam" id="PF02698"/>
    </source>
</evidence>
<reference evidence="2 3" key="1">
    <citation type="submission" date="2018-08" db="EMBL/GenBank/DDBJ databases">
        <title>Vibrio isolated from the Eastern China Marginal Seas.</title>
        <authorList>
            <person name="Li Y."/>
        </authorList>
    </citation>
    <scope>NUCLEOTIDE SEQUENCE [LARGE SCALE GENOMIC DNA]</scope>
    <source>
        <strain evidence="2 3">BEI233</strain>
    </source>
</reference>
<dbReference type="InterPro" id="IPR051599">
    <property type="entry name" value="Cell_Envelope_Assoc"/>
</dbReference>
<gene>
    <name evidence="2" type="ORF">DZ860_10550</name>
</gene>
<dbReference type="Proteomes" id="UP000273252">
    <property type="component" value="Unassembled WGS sequence"/>
</dbReference>
<dbReference type="AlphaFoldDB" id="A0A3A6QSR3"/>
<proteinExistence type="predicted"/>
<feature type="domain" description="DUF218" evidence="1">
    <location>
        <begin position="9"/>
        <end position="134"/>
    </location>
</feature>
<comment type="caution">
    <text evidence="2">The sequence shown here is derived from an EMBL/GenBank/DDBJ whole genome shotgun (WGS) entry which is preliminary data.</text>
</comment>
<dbReference type="InterPro" id="IPR003848">
    <property type="entry name" value="DUF218"/>
</dbReference>
<accession>A0A3A6QSR3</accession>
<dbReference type="Pfam" id="PF02698">
    <property type="entry name" value="DUF218"/>
    <property type="match status" value="1"/>
</dbReference>
<dbReference type="EMBL" id="QVMU01000008">
    <property type="protein sequence ID" value="RJX71376.1"/>
    <property type="molecule type" value="Genomic_DNA"/>
</dbReference>
<keyword evidence="3" id="KW-1185">Reference proteome</keyword>
<dbReference type="Gene3D" id="3.40.50.620">
    <property type="entry name" value="HUPs"/>
    <property type="match status" value="1"/>
</dbReference>
<name>A0A3A6QSR3_9VIBR</name>
<dbReference type="OrthoDB" id="5906508at2"/>
<dbReference type="GO" id="GO:0005886">
    <property type="term" value="C:plasma membrane"/>
    <property type="evidence" value="ECO:0007669"/>
    <property type="project" value="TreeGrafter"/>
</dbReference>
<dbReference type="PANTHER" id="PTHR30336:SF20">
    <property type="entry name" value="DUF218 DOMAIN-CONTAINING PROTEIN"/>
    <property type="match status" value="1"/>
</dbReference>
<organism evidence="2 3">
    <name type="scientific">Vibrio sinensis</name>
    <dbReference type="NCBI Taxonomy" id="2302434"/>
    <lineage>
        <taxon>Bacteria</taxon>
        <taxon>Pseudomonadati</taxon>
        <taxon>Pseudomonadota</taxon>
        <taxon>Gammaproteobacteria</taxon>
        <taxon>Vibrionales</taxon>
        <taxon>Vibrionaceae</taxon>
        <taxon>Vibrio</taxon>
    </lineage>
</organism>
<dbReference type="CDD" id="cd06259">
    <property type="entry name" value="YdcF-like"/>
    <property type="match status" value="1"/>
</dbReference>
<evidence type="ECO:0000313" key="3">
    <source>
        <dbReference type="Proteomes" id="UP000273252"/>
    </source>
</evidence>
<dbReference type="InterPro" id="IPR014729">
    <property type="entry name" value="Rossmann-like_a/b/a_fold"/>
</dbReference>
<sequence length="288" mass="32733">MEVPLIQQIVVVLGKRLVNSQLTAEGVSRVEMLADVFEQYDPQTTVLVFCGGITTGQEMSEAEVMYDYFSQHFPKLVALMPSQQIVLESTSTNTIENIVNTARILCESSLCFSNEPIRMTLVSNDYHLERLFEIEHSMKGQGLLSRICHECQREGLLISMEYAASAHHLASYPYQTIQGKVFKYIDRLTIYRVYLEGAYYGSFERPLVEVHHKPFSIAKQTLRDLNQMSLPSEIEHKLSVIASAIAQTHPDEGMSGVTQWLPLMHQQLTQLNRLVDPETNGESSNIWF</sequence>
<dbReference type="PANTHER" id="PTHR30336">
    <property type="entry name" value="INNER MEMBRANE PROTEIN, PROBABLE PERMEASE"/>
    <property type="match status" value="1"/>
</dbReference>
<evidence type="ECO:0000313" key="2">
    <source>
        <dbReference type="EMBL" id="RJX71376.1"/>
    </source>
</evidence>
<protein>
    <submittedName>
        <fullName evidence="2">YdcF family protein</fullName>
    </submittedName>
</protein>